<evidence type="ECO:0000313" key="1">
    <source>
        <dbReference type="EMBL" id="KAL2558555.1"/>
    </source>
</evidence>
<reference evidence="2" key="1">
    <citation type="submission" date="2024-07" db="EMBL/GenBank/DDBJ databases">
        <title>Two chromosome-level genome assemblies of Korean endemic species Abeliophyllum distichum and Forsythia ovata (Oleaceae).</title>
        <authorList>
            <person name="Jang H."/>
        </authorList>
    </citation>
    <scope>NUCLEOTIDE SEQUENCE [LARGE SCALE GENOMIC DNA]</scope>
</reference>
<comment type="caution">
    <text evidence="1">The sequence shown here is derived from an EMBL/GenBank/DDBJ whole genome shotgun (WGS) entry which is preliminary data.</text>
</comment>
<accession>A0ABD1X9A3</accession>
<gene>
    <name evidence="1" type="ORF">Fot_03294</name>
</gene>
<sequence>MDLNPLINSSGQVWSSRQELADWTKPIAKDKISPSFRRLKECRSTQIRFWSSIFPGRCFGLVKLWAIVSPPQSSIASHLVGIPLLFLISLVDGHMCSQDMNASDEDLAG</sequence>
<proteinExistence type="predicted"/>
<name>A0ABD1X9A3_9LAMI</name>
<protein>
    <submittedName>
        <fullName evidence="1">Uncharacterized protein</fullName>
    </submittedName>
</protein>
<evidence type="ECO:0000313" key="2">
    <source>
        <dbReference type="Proteomes" id="UP001604277"/>
    </source>
</evidence>
<keyword evidence="2" id="KW-1185">Reference proteome</keyword>
<dbReference type="AlphaFoldDB" id="A0ABD1X9A3"/>
<dbReference type="Proteomes" id="UP001604277">
    <property type="component" value="Unassembled WGS sequence"/>
</dbReference>
<organism evidence="1 2">
    <name type="scientific">Forsythia ovata</name>
    <dbReference type="NCBI Taxonomy" id="205694"/>
    <lineage>
        <taxon>Eukaryota</taxon>
        <taxon>Viridiplantae</taxon>
        <taxon>Streptophyta</taxon>
        <taxon>Embryophyta</taxon>
        <taxon>Tracheophyta</taxon>
        <taxon>Spermatophyta</taxon>
        <taxon>Magnoliopsida</taxon>
        <taxon>eudicotyledons</taxon>
        <taxon>Gunneridae</taxon>
        <taxon>Pentapetalae</taxon>
        <taxon>asterids</taxon>
        <taxon>lamiids</taxon>
        <taxon>Lamiales</taxon>
        <taxon>Oleaceae</taxon>
        <taxon>Forsythieae</taxon>
        <taxon>Forsythia</taxon>
    </lineage>
</organism>
<dbReference type="EMBL" id="JBFOLJ010000001">
    <property type="protein sequence ID" value="KAL2558555.1"/>
    <property type="molecule type" value="Genomic_DNA"/>
</dbReference>